<evidence type="ECO:0000313" key="1">
    <source>
        <dbReference type="EMBL" id="PQJ10513.1"/>
    </source>
</evidence>
<dbReference type="EMBL" id="PPSL01000003">
    <property type="protein sequence ID" value="PQJ10513.1"/>
    <property type="molecule type" value="Genomic_DNA"/>
</dbReference>
<name>A0A2S7SUD8_9BACT</name>
<accession>A0A2S7SUD8</accession>
<keyword evidence="2" id="KW-1185">Reference proteome</keyword>
<gene>
    <name evidence="1" type="ORF">CJD36_011090</name>
</gene>
<dbReference type="RefSeq" id="WP_105039241.1">
    <property type="nucleotide sequence ID" value="NZ_PPSL01000003.1"/>
</dbReference>
<proteinExistence type="predicted"/>
<protein>
    <submittedName>
        <fullName evidence="1">Uncharacterized protein</fullName>
    </submittedName>
</protein>
<sequence length="141" mass="17051">MNLLAKIEELNTRYHDIITTTAKQDYYKFKQLITELKNSGYKFKIGAPNIDFSSYSLVGYEAKLYERVKLMQLEKKKGIMDNLFMYAHLMRECEQYLLREILVSLCRKEIIEKRYFELSESNNWINFYQSGHWIDWYIMAV</sequence>
<evidence type="ECO:0000313" key="2">
    <source>
        <dbReference type="Proteomes" id="UP000239872"/>
    </source>
</evidence>
<organism evidence="1 2">
    <name type="scientific">Flavipsychrobacter stenotrophus</name>
    <dbReference type="NCBI Taxonomy" id="2077091"/>
    <lineage>
        <taxon>Bacteria</taxon>
        <taxon>Pseudomonadati</taxon>
        <taxon>Bacteroidota</taxon>
        <taxon>Chitinophagia</taxon>
        <taxon>Chitinophagales</taxon>
        <taxon>Chitinophagaceae</taxon>
        <taxon>Flavipsychrobacter</taxon>
    </lineage>
</organism>
<dbReference type="AlphaFoldDB" id="A0A2S7SUD8"/>
<reference evidence="1 2" key="1">
    <citation type="submission" date="2018-01" db="EMBL/GenBank/DDBJ databases">
        <title>A novel member of the phylum Bacteroidetes isolated from glacier ice.</title>
        <authorList>
            <person name="Liu Q."/>
            <person name="Xin Y.-H."/>
        </authorList>
    </citation>
    <scope>NUCLEOTIDE SEQUENCE [LARGE SCALE GENOMIC DNA]</scope>
    <source>
        <strain evidence="1 2">RB1R16</strain>
    </source>
</reference>
<dbReference type="Proteomes" id="UP000239872">
    <property type="component" value="Unassembled WGS sequence"/>
</dbReference>
<comment type="caution">
    <text evidence="1">The sequence shown here is derived from an EMBL/GenBank/DDBJ whole genome shotgun (WGS) entry which is preliminary data.</text>
</comment>